<evidence type="ECO:0000256" key="3">
    <source>
        <dbReference type="ARBA" id="ARBA00022927"/>
    </source>
</evidence>
<keyword evidence="4 7" id="KW-0472">Membrane</keyword>
<evidence type="ECO:0000256" key="7">
    <source>
        <dbReference type="SAM" id="Phobius"/>
    </source>
</evidence>
<dbReference type="InterPro" id="IPR011989">
    <property type="entry name" value="ARM-like"/>
</dbReference>
<accession>A0A9R1UIQ1</accession>
<dbReference type="GO" id="GO:0012505">
    <property type="term" value="C:endomembrane system"/>
    <property type="evidence" value="ECO:0007669"/>
    <property type="project" value="UniProtKB-SubCell"/>
</dbReference>
<gene>
    <name evidence="8" type="ORF">LSAT_V11C900487030</name>
</gene>
<dbReference type="InterPro" id="IPR050840">
    <property type="entry name" value="Adaptor_Complx_Large_Subunit"/>
</dbReference>
<dbReference type="Proteomes" id="UP000235145">
    <property type="component" value="Unassembled WGS sequence"/>
</dbReference>
<sequence>MAWKVLFGMRSRGTRRVTKVYSASCLKMVWNSASWKNNSASRLKIALDSASLFLDSASLVVRSNVLVLASVGDRISGWSSLGLSVQSAISSWYFGDISLSFRAYNCGLMFFSRYIRNPYSSKSMCTSKKCSPNTLYATSLGLLRGIQTSISQEWTRTSAIRSSKGSLDKSVRSCITSNLILIFQSKLRQGMGMRIRLTMRMRMPMGLLMRIPMTMMMTMTTLIFFKKDNGHDFEIGEHTGVSEPLEEDKVDNEYVYPEPYAALKAREYLDKPAIHETMVKVSAYLLGEYSHLLARRPGCSPKDIFVIIHEKLPTVSTPTISILLSTYAKILMHSQPPDPELQNQIWAIFSKNSKPHQKQRSNTYWSMGSLSDRSMADLIKIPEHNNNNQIQNNEDHRLCAEASRNEIEVLKSNVSRLGTQVEMSDLELESLRKQILKENKRGQDMLKKVTELQEEKEALEEERKKDIATMKEFYGELDICMSRKKQTSVTSLLYVMKKKKKGINNKIIRNNGHQNKQAAEGRTTRWGFGEESFTTVPASASSHSQVNTTPNIPIITTNSGRSSYGEEFKNKESNSASRPAGWAGF</sequence>
<evidence type="ECO:0000256" key="5">
    <source>
        <dbReference type="SAM" id="Coils"/>
    </source>
</evidence>
<dbReference type="GO" id="GO:0005737">
    <property type="term" value="C:cytoplasm"/>
    <property type="evidence" value="ECO:0007669"/>
    <property type="project" value="UniProtKB-ARBA"/>
</dbReference>
<keyword evidence="7" id="KW-0812">Transmembrane</keyword>
<proteinExistence type="predicted"/>
<keyword evidence="2" id="KW-0813">Transport</keyword>
<keyword evidence="5" id="KW-0175">Coiled coil</keyword>
<keyword evidence="9" id="KW-1185">Reference proteome</keyword>
<feature type="coiled-coil region" evidence="5">
    <location>
        <begin position="442"/>
        <end position="469"/>
    </location>
</feature>
<keyword evidence="7" id="KW-1133">Transmembrane helix</keyword>
<feature type="compositionally biased region" description="Polar residues" evidence="6">
    <location>
        <begin position="536"/>
        <end position="546"/>
    </location>
</feature>
<feature type="compositionally biased region" description="Low complexity" evidence="6">
    <location>
        <begin position="547"/>
        <end position="558"/>
    </location>
</feature>
<name>A0A9R1UIQ1_LACSA</name>
<evidence type="ECO:0000256" key="6">
    <source>
        <dbReference type="SAM" id="MobiDB-lite"/>
    </source>
</evidence>
<evidence type="ECO:0000313" key="9">
    <source>
        <dbReference type="Proteomes" id="UP000235145"/>
    </source>
</evidence>
<reference evidence="8 9" key="1">
    <citation type="journal article" date="2017" name="Nat. Commun.">
        <title>Genome assembly with in vitro proximity ligation data and whole-genome triplication in lettuce.</title>
        <authorList>
            <person name="Reyes-Chin-Wo S."/>
            <person name="Wang Z."/>
            <person name="Yang X."/>
            <person name="Kozik A."/>
            <person name="Arikit S."/>
            <person name="Song C."/>
            <person name="Xia L."/>
            <person name="Froenicke L."/>
            <person name="Lavelle D.O."/>
            <person name="Truco M.J."/>
            <person name="Xia R."/>
            <person name="Zhu S."/>
            <person name="Xu C."/>
            <person name="Xu H."/>
            <person name="Xu X."/>
            <person name="Cox K."/>
            <person name="Korf I."/>
            <person name="Meyers B.C."/>
            <person name="Michelmore R.W."/>
        </authorList>
    </citation>
    <scope>NUCLEOTIDE SEQUENCE [LARGE SCALE GENOMIC DNA]</scope>
    <source>
        <strain evidence="9">cv. Salinas</strain>
        <tissue evidence="8">Seedlings</tissue>
    </source>
</reference>
<feature type="transmembrane region" description="Helical" evidence="7">
    <location>
        <begin position="207"/>
        <end position="225"/>
    </location>
</feature>
<dbReference type="AlphaFoldDB" id="A0A9R1UIQ1"/>
<keyword evidence="3" id="KW-0653">Protein transport</keyword>
<comment type="caution">
    <text evidence="8">The sequence shown here is derived from an EMBL/GenBank/DDBJ whole genome shotgun (WGS) entry which is preliminary data.</text>
</comment>
<organism evidence="8 9">
    <name type="scientific">Lactuca sativa</name>
    <name type="common">Garden lettuce</name>
    <dbReference type="NCBI Taxonomy" id="4236"/>
    <lineage>
        <taxon>Eukaryota</taxon>
        <taxon>Viridiplantae</taxon>
        <taxon>Streptophyta</taxon>
        <taxon>Embryophyta</taxon>
        <taxon>Tracheophyta</taxon>
        <taxon>Spermatophyta</taxon>
        <taxon>Magnoliopsida</taxon>
        <taxon>eudicotyledons</taxon>
        <taxon>Gunneridae</taxon>
        <taxon>Pentapetalae</taxon>
        <taxon>asterids</taxon>
        <taxon>campanulids</taxon>
        <taxon>Asterales</taxon>
        <taxon>Asteraceae</taxon>
        <taxon>Cichorioideae</taxon>
        <taxon>Cichorieae</taxon>
        <taxon>Lactucinae</taxon>
        <taxon>Lactuca</taxon>
    </lineage>
</organism>
<protein>
    <submittedName>
        <fullName evidence="8">Uncharacterized protein</fullName>
    </submittedName>
</protein>
<evidence type="ECO:0000313" key="8">
    <source>
        <dbReference type="EMBL" id="KAJ0188152.1"/>
    </source>
</evidence>
<dbReference type="PANTHER" id="PTHR22780">
    <property type="entry name" value="ADAPTIN, ALPHA/GAMMA/EPSILON"/>
    <property type="match status" value="1"/>
</dbReference>
<evidence type="ECO:0000256" key="2">
    <source>
        <dbReference type="ARBA" id="ARBA00022448"/>
    </source>
</evidence>
<comment type="subcellular location">
    <subcellularLocation>
        <location evidence="1">Endomembrane system</location>
    </subcellularLocation>
</comment>
<evidence type="ECO:0000256" key="4">
    <source>
        <dbReference type="ARBA" id="ARBA00023136"/>
    </source>
</evidence>
<dbReference type="GO" id="GO:0015031">
    <property type="term" value="P:protein transport"/>
    <property type="evidence" value="ECO:0007669"/>
    <property type="project" value="UniProtKB-KW"/>
</dbReference>
<dbReference type="EMBL" id="NBSK02000009">
    <property type="protein sequence ID" value="KAJ0188152.1"/>
    <property type="molecule type" value="Genomic_DNA"/>
</dbReference>
<dbReference type="Gene3D" id="1.25.10.10">
    <property type="entry name" value="Leucine-rich Repeat Variant"/>
    <property type="match status" value="1"/>
</dbReference>
<feature type="region of interest" description="Disordered" evidence="6">
    <location>
        <begin position="536"/>
        <end position="585"/>
    </location>
</feature>
<evidence type="ECO:0000256" key="1">
    <source>
        <dbReference type="ARBA" id="ARBA00004308"/>
    </source>
</evidence>